<reference evidence="1" key="1">
    <citation type="journal article" date="2023" name="Mol. Phylogenet. Evol.">
        <title>Genome-scale phylogeny and comparative genomics of the fungal order Sordariales.</title>
        <authorList>
            <person name="Hensen N."/>
            <person name="Bonometti L."/>
            <person name="Westerberg I."/>
            <person name="Brannstrom I.O."/>
            <person name="Guillou S."/>
            <person name="Cros-Aarteil S."/>
            <person name="Calhoun S."/>
            <person name="Haridas S."/>
            <person name="Kuo A."/>
            <person name="Mondo S."/>
            <person name="Pangilinan J."/>
            <person name="Riley R."/>
            <person name="LaButti K."/>
            <person name="Andreopoulos B."/>
            <person name="Lipzen A."/>
            <person name="Chen C."/>
            <person name="Yan M."/>
            <person name="Daum C."/>
            <person name="Ng V."/>
            <person name="Clum A."/>
            <person name="Steindorff A."/>
            <person name="Ohm R.A."/>
            <person name="Martin F."/>
            <person name="Silar P."/>
            <person name="Natvig D.O."/>
            <person name="Lalanne C."/>
            <person name="Gautier V."/>
            <person name="Ament-Velasquez S.L."/>
            <person name="Kruys A."/>
            <person name="Hutchinson M.I."/>
            <person name="Powell A.J."/>
            <person name="Barry K."/>
            <person name="Miller A.N."/>
            <person name="Grigoriev I.V."/>
            <person name="Debuchy R."/>
            <person name="Gladieux P."/>
            <person name="Hiltunen Thoren M."/>
            <person name="Johannesson H."/>
        </authorList>
    </citation>
    <scope>NUCLEOTIDE SEQUENCE</scope>
    <source>
        <strain evidence="1">PSN309</strain>
    </source>
</reference>
<name>A0AAN6X4V0_9PEZI</name>
<organism evidence="1 2">
    <name type="scientific">Podospora australis</name>
    <dbReference type="NCBI Taxonomy" id="1536484"/>
    <lineage>
        <taxon>Eukaryota</taxon>
        <taxon>Fungi</taxon>
        <taxon>Dikarya</taxon>
        <taxon>Ascomycota</taxon>
        <taxon>Pezizomycotina</taxon>
        <taxon>Sordariomycetes</taxon>
        <taxon>Sordariomycetidae</taxon>
        <taxon>Sordariales</taxon>
        <taxon>Podosporaceae</taxon>
        <taxon>Podospora</taxon>
    </lineage>
</organism>
<protein>
    <submittedName>
        <fullName evidence="1">Uncharacterized protein</fullName>
    </submittedName>
</protein>
<gene>
    <name evidence="1" type="ORF">QBC35DRAFT_469255</name>
</gene>
<accession>A0AAN6X4V0</accession>
<dbReference type="AlphaFoldDB" id="A0AAN6X4V0"/>
<proteinExistence type="predicted"/>
<evidence type="ECO:0000313" key="2">
    <source>
        <dbReference type="Proteomes" id="UP001302126"/>
    </source>
</evidence>
<keyword evidence="2" id="KW-1185">Reference proteome</keyword>
<dbReference type="EMBL" id="MU864352">
    <property type="protein sequence ID" value="KAK4192920.1"/>
    <property type="molecule type" value="Genomic_DNA"/>
</dbReference>
<dbReference type="Proteomes" id="UP001302126">
    <property type="component" value="Unassembled WGS sequence"/>
</dbReference>
<comment type="caution">
    <text evidence="1">The sequence shown here is derived from an EMBL/GenBank/DDBJ whole genome shotgun (WGS) entry which is preliminary data.</text>
</comment>
<sequence>MLPGPVVLFLPLHAITHLPQLVESRLWLPPPLTHTHTHPKNKRSQCGVRGGGPEWDLNLREVTCKLPFLCHQWTARPQRGFRCWDARSYEWIQCLSEGSVGNMEALGRRWTLVIVAPHQAHFWQGAQVRNPNDH</sequence>
<reference evidence="1" key="2">
    <citation type="submission" date="2023-05" db="EMBL/GenBank/DDBJ databases">
        <authorList>
            <consortium name="Lawrence Berkeley National Laboratory"/>
            <person name="Steindorff A."/>
            <person name="Hensen N."/>
            <person name="Bonometti L."/>
            <person name="Westerberg I."/>
            <person name="Brannstrom I.O."/>
            <person name="Guillou S."/>
            <person name="Cros-Aarteil S."/>
            <person name="Calhoun S."/>
            <person name="Haridas S."/>
            <person name="Kuo A."/>
            <person name="Mondo S."/>
            <person name="Pangilinan J."/>
            <person name="Riley R."/>
            <person name="Labutti K."/>
            <person name="Andreopoulos B."/>
            <person name="Lipzen A."/>
            <person name="Chen C."/>
            <person name="Yanf M."/>
            <person name="Daum C."/>
            <person name="Ng V."/>
            <person name="Clum A."/>
            <person name="Ohm R."/>
            <person name="Martin F."/>
            <person name="Silar P."/>
            <person name="Natvig D."/>
            <person name="Lalanne C."/>
            <person name="Gautier V."/>
            <person name="Ament-Velasquez S.L."/>
            <person name="Kruys A."/>
            <person name="Hutchinson M.I."/>
            <person name="Powell A.J."/>
            <person name="Barry K."/>
            <person name="Miller A.N."/>
            <person name="Grigoriev I.V."/>
            <person name="Debuchy R."/>
            <person name="Gladieux P."/>
            <person name="Thoren M.H."/>
            <person name="Johannesson H."/>
        </authorList>
    </citation>
    <scope>NUCLEOTIDE SEQUENCE</scope>
    <source>
        <strain evidence="1">PSN309</strain>
    </source>
</reference>
<evidence type="ECO:0000313" key="1">
    <source>
        <dbReference type="EMBL" id="KAK4192920.1"/>
    </source>
</evidence>